<dbReference type="InterPro" id="IPR025875">
    <property type="entry name" value="Leu-rich_rpt_4"/>
</dbReference>
<evidence type="ECO:0000259" key="5">
    <source>
        <dbReference type="Pfam" id="PF18962"/>
    </source>
</evidence>
<dbReference type="PANTHER" id="PTHR47114:SF2">
    <property type="entry name" value="OLIGODENDROCYTE-MYELIN GLYCOPROTEIN"/>
    <property type="match status" value="1"/>
</dbReference>
<dbReference type="Pfam" id="PF12799">
    <property type="entry name" value="LRR_4"/>
    <property type="match status" value="1"/>
</dbReference>
<organism evidence="6 7">
    <name type="scientific">Runella defluvii</name>
    <dbReference type="NCBI Taxonomy" id="370973"/>
    <lineage>
        <taxon>Bacteria</taxon>
        <taxon>Pseudomonadati</taxon>
        <taxon>Bacteroidota</taxon>
        <taxon>Cytophagia</taxon>
        <taxon>Cytophagales</taxon>
        <taxon>Spirosomataceae</taxon>
        <taxon>Runella</taxon>
    </lineage>
</organism>
<dbReference type="EMBL" id="JACIBY010000012">
    <property type="protein sequence ID" value="MBB3840692.1"/>
    <property type="molecule type" value="Genomic_DNA"/>
</dbReference>
<name>A0A7W6ESN1_9BACT</name>
<dbReference type="Gene3D" id="3.80.10.10">
    <property type="entry name" value="Ribonuclease Inhibitor"/>
    <property type="match status" value="8"/>
</dbReference>
<comment type="similarity">
    <text evidence="1">Belongs to the LRR-containing bacterial E3 ligase family.</text>
</comment>
<dbReference type="SMART" id="SM00369">
    <property type="entry name" value="LRR_TYP"/>
    <property type="match status" value="11"/>
</dbReference>
<evidence type="ECO:0000256" key="2">
    <source>
        <dbReference type="ARBA" id="ARBA00022614"/>
    </source>
</evidence>
<dbReference type="PROSITE" id="PS51450">
    <property type="entry name" value="LRR"/>
    <property type="match status" value="11"/>
</dbReference>
<protein>
    <submittedName>
        <fullName evidence="6">Leucine-rich repeat (LRR) protein</fullName>
    </submittedName>
</protein>
<dbReference type="Pfam" id="PF18962">
    <property type="entry name" value="Por_Secre_tail"/>
    <property type="match status" value="1"/>
</dbReference>
<dbReference type="InterPro" id="IPR051071">
    <property type="entry name" value="LRR-bact_E3_ubiq_ligases"/>
</dbReference>
<gene>
    <name evidence="6" type="ORF">FHS57_004712</name>
</gene>
<dbReference type="SMART" id="SM00365">
    <property type="entry name" value="LRR_SD22"/>
    <property type="match status" value="11"/>
</dbReference>
<sequence length="1940" mass="213075">MKPILPSLTASNVCKWLFLVLTSVLGTLPTQAQTITDNAFAGAIREVCPTCIDGANKLLFPATSLTSLDISNKGISDLTGIGGFTSLKSLNCHSNKLTQLPTLPSTLTTLQCDVNQITSLPTLPAGLTTLSCSYNQLPFLPNLPTTLTALACNNNQLTNLPELPNTLTSLTCSNNQLAALPNALPVGLKTLFCLSNKLTQLPTLPNSLTTLYCQENQISCLPALPSSLSVLYLDTDKINCLPTVVSGLKVYNARGNLTEGMGICVTLSNPVLLTAIKSRCSACFDNCNNLTPYAFTLTYLELDGLPTNSLSGIEHFKSLQNLSCRYAQLESLPDNLPNSLLRLDVQNNKITSLPNLPPNLQYLQLAQNKLTKIDSLPAALRELYCNNNLITFLPKLPSTLTLLVCSNNLLRTLPASLSNLNSLIAYNNQLIELPPLPSQLSTLDVKSNSLTKLPSLPSQLSSLYCDNNSITCLPLLPNSIYSISITNNPISCIPNKIKGSTIYLNGKELPLCGISNINFISAIQKTCPSCFDECLKLKMEEIEKITNLNLSGQNISSLEDIELFTSLESLNISNNPITCLHKLPKSLTSITIDTDKITCIPDSLPALKVYNSLGQLIPTPEKCVKILDSYLANTIRNYCYNCINECNILLPPSQSLTQISLFQSSAVDELIKLKSLTNLSCNNCTGEKLPNLPKNLRSLTWTNGRLTRIDNLPDSLQEADFNTNNITEVPNLPKNLRKIILRNNKLTKFDNSPILIQRIDVSVNQISHISNLPNSLIELNVRYNQLSSLPDLPSSLQVINCSQNPLITCLPFLPQGLTYLEIYGNAEIKCLPNKVDNLILGTNYTNPLPICSLGDPNLILSIREVCSNCFNSCFEINHEEALKITNLNISGKNINSLVGLENFPNIETLNISNNNIFCIPFLPENLLSLTIDTEKITCLPAHNLNLKVYDKSGQLIKTPELCPERISDINFAQAIKRQCPTCLDDCNNLLPPAKALESLSISYSNIKDLIGIIGFQSLKTLYCNDNKLTFLPELPSNLTYLNISYNSIKNLNNLPKKLTYLNCSSNNMLKIDELPSSISNLTCNYNSLTALPKLPQSLTYLSSSNNNLTKLPELPSEINIINLDQNPQFECLPFLPQKLRNLSIYNTKINCLPNSVNGIYISANSSLLPFCGISDTNLQKAIAENCPSCFDDCMRINTNEAQKVKSLAISGKNITKIVDLHFFPNLESIDISNNPITCLSPLPNSVSSIKIDEEKIKCVSSENLNLKVFNSKGEIIPKPSACSTFIHDINFANAIRRNCSNCIDDCNYLLPPAASLTSLSIAYSNITDLTGIEGFASLQSLYVSGNLLKTLPTLPSTLRTLEVRANALQSIPSLPDNITELYISNNSLTQLPTLPNRLQRLDLINNKISTIPTLPSTLIDLRCSSNKITCLPSLPFSLTYLQFDSHKIGCLKNLKSGISLIGYNNASFTTYPECSNPIILSDVTANTPNPVTPSTTVSLTVKRNYTGTVAIKWQRKKLNDSDYSDLKIDTIATATNADFVYTLPNVTVADNGSEYRLVVTSACSGTFTAKAFTLMVKDESLSPPTITASPRDTVCLSQTIRLTSSCPPTSATLWSTGENAPFIDIHSSTQTSRTFTAKCSTGAIQSAESPVKTIFWKPFEVVLINIGQSKSATKQGQNVALSAWNSQFVTPDNGPSLAFSSQTNPSIYYLDNPNKTQPRFWTAYVDICDVSSEGSVSFDMLATPEIGIPVSFNTHENNVPYFMYANRDGFSELYAQNHPNFGFYAESENKQNRYDDGLPAGLYKLSIRYWPQKGMGLTPSLRFPQGSSTSYQEHWFRIQSKMGASSARRSVDSSPDAPLFSITPNPAAATAVLSVKQAKHQEIQYEWVDVTGRVHHKSQFVAETDNHTEQLNITRLPTGLYFLRITSPTQQVNLKVTKLD</sequence>
<feature type="domain" description="Secretion system C-terminal sorting" evidence="5">
    <location>
        <begin position="1864"/>
        <end position="1933"/>
    </location>
</feature>
<dbReference type="InterPro" id="IPR032675">
    <property type="entry name" value="LRR_dom_sf"/>
</dbReference>
<dbReference type="SMART" id="SM00364">
    <property type="entry name" value="LRR_BAC"/>
    <property type="match status" value="38"/>
</dbReference>
<keyword evidence="2" id="KW-0433">Leucine-rich repeat</keyword>
<comment type="caution">
    <text evidence="6">The sequence shown here is derived from an EMBL/GenBank/DDBJ whole genome shotgun (WGS) entry which is preliminary data.</text>
</comment>
<dbReference type="InterPro" id="IPR003591">
    <property type="entry name" value="Leu-rich_rpt_typical-subtyp"/>
</dbReference>
<accession>A0A7W6ESN1</accession>
<dbReference type="Proteomes" id="UP000541352">
    <property type="component" value="Unassembled WGS sequence"/>
</dbReference>
<dbReference type="InterPro" id="IPR001611">
    <property type="entry name" value="Leu-rich_rpt"/>
</dbReference>
<dbReference type="RefSeq" id="WP_183977827.1">
    <property type="nucleotide sequence ID" value="NZ_JACIBY010000012.1"/>
</dbReference>
<reference evidence="6 7" key="1">
    <citation type="submission" date="2020-08" db="EMBL/GenBank/DDBJ databases">
        <title>Genomic Encyclopedia of Type Strains, Phase IV (KMG-IV): sequencing the most valuable type-strain genomes for metagenomic binning, comparative biology and taxonomic classification.</title>
        <authorList>
            <person name="Goeker M."/>
        </authorList>
    </citation>
    <scope>NUCLEOTIDE SEQUENCE [LARGE SCALE GENOMIC DNA]</scope>
    <source>
        <strain evidence="6 7">DSM 17976</strain>
    </source>
</reference>
<keyword evidence="3" id="KW-0677">Repeat</keyword>
<feature type="signal peptide" evidence="4">
    <location>
        <begin position="1"/>
        <end position="32"/>
    </location>
</feature>
<evidence type="ECO:0000313" key="6">
    <source>
        <dbReference type="EMBL" id="MBB3840692.1"/>
    </source>
</evidence>
<keyword evidence="4" id="KW-0732">Signal</keyword>
<keyword evidence="7" id="KW-1185">Reference proteome</keyword>
<dbReference type="SUPFAM" id="SSF52058">
    <property type="entry name" value="L domain-like"/>
    <property type="match status" value="5"/>
</dbReference>
<evidence type="ECO:0000256" key="3">
    <source>
        <dbReference type="ARBA" id="ARBA00022737"/>
    </source>
</evidence>
<evidence type="ECO:0000256" key="1">
    <source>
        <dbReference type="ARBA" id="ARBA00009868"/>
    </source>
</evidence>
<dbReference type="NCBIfam" id="TIGR04183">
    <property type="entry name" value="Por_Secre_tail"/>
    <property type="match status" value="1"/>
</dbReference>
<feature type="chain" id="PRO_5031406277" evidence="4">
    <location>
        <begin position="33"/>
        <end position="1940"/>
    </location>
</feature>
<proteinExistence type="inferred from homology"/>
<dbReference type="PANTHER" id="PTHR47114">
    <property type="match status" value="1"/>
</dbReference>
<dbReference type="InterPro" id="IPR026444">
    <property type="entry name" value="Secre_tail"/>
</dbReference>
<evidence type="ECO:0000256" key="4">
    <source>
        <dbReference type="SAM" id="SignalP"/>
    </source>
</evidence>
<evidence type="ECO:0000313" key="7">
    <source>
        <dbReference type="Proteomes" id="UP000541352"/>
    </source>
</evidence>